<dbReference type="PANTHER" id="PTHR33116:SF86">
    <property type="entry name" value="REVERSE TRANSCRIPTASE DOMAIN-CONTAINING PROTEIN"/>
    <property type="match status" value="1"/>
</dbReference>
<dbReference type="Pfam" id="PF13456">
    <property type="entry name" value="RVT_3"/>
    <property type="match status" value="1"/>
</dbReference>
<dbReference type="PANTHER" id="PTHR33116">
    <property type="entry name" value="REVERSE TRANSCRIPTASE ZINC-BINDING DOMAIN-CONTAINING PROTEIN-RELATED-RELATED"/>
    <property type="match status" value="1"/>
</dbReference>
<protein>
    <recommendedName>
        <fullName evidence="1">RNase H type-1 domain-containing protein</fullName>
    </recommendedName>
</protein>
<reference evidence="2" key="2">
    <citation type="submission" date="2021-03" db="UniProtKB">
        <authorList>
            <consortium name="EnsemblPlants"/>
        </authorList>
    </citation>
    <scope>IDENTIFICATION</scope>
</reference>
<dbReference type="GO" id="GO:0004523">
    <property type="term" value="F:RNA-DNA hybrid ribonuclease activity"/>
    <property type="evidence" value="ECO:0007669"/>
    <property type="project" value="InterPro"/>
</dbReference>
<evidence type="ECO:0000313" key="3">
    <source>
        <dbReference type="Proteomes" id="UP000596661"/>
    </source>
</evidence>
<dbReference type="EMBL" id="UZAU01000642">
    <property type="status" value="NOT_ANNOTATED_CDS"/>
    <property type="molecule type" value="Genomic_DNA"/>
</dbReference>
<feature type="domain" description="RNase H type-1" evidence="1">
    <location>
        <begin position="389"/>
        <end position="441"/>
    </location>
</feature>
<dbReference type="InterPro" id="IPR002156">
    <property type="entry name" value="RNaseH_domain"/>
</dbReference>
<reference evidence="2" key="1">
    <citation type="submission" date="2018-11" db="EMBL/GenBank/DDBJ databases">
        <authorList>
            <person name="Grassa J C."/>
        </authorList>
    </citation>
    <scope>NUCLEOTIDE SEQUENCE [LARGE SCALE GENOMIC DNA]</scope>
</reference>
<keyword evidence="3" id="KW-1185">Reference proteome</keyword>
<dbReference type="Gramene" id="evm.model.07.694">
    <property type="protein sequence ID" value="cds.evm.model.07.694"/>
    <property type="gene ID" value="evm.TU.07.694"/>
</dbReference>
<dbReference type="OMA" id="HNINCAT"/>
<dbReference type="EnsemblPlants" id="evm.model.07.694">
    <property type="protein sequence ID" value="cds.evm.model.07.694"/>
    <property type="gene ID" value="evm.TU.07.694"/>
</dbReference>
<accession>A0A803Q623</accession>
<dbReference type="AlphaFoldDB" id="A0A803Q623"/>
<dbReference type="GO" id="GO:0003676">
    <property type="term" value="F:nucleic acid binding"/>
    <property type="evidence" value="ECO:0007669"/>
    <property type="project" value="InterPro"/>
</dbReference>
<evidence type="ECO:0000313" key="2">
    <source>
        <dbReference type="EnsemblPlants" id="cds.evm.model.07.694"/>
    </source>
</evidence>
<dbReference type="Proteomes" id="UP000596661">
    <property type="component" value="Chromosome 7"/>
</dbReference>
<sequence length="441" mass="49151">MSKAFDRVEWHFIQEMMTAMGFHHTIVDMIYRCVSSVLYSFLINESSNLSGLRVARGAPAISHLFFADDSLVLCKANTRSAEAIRSKEVLLKAVAQSIPTHAMSCFRLSNSLIDQIEVMMNKFWWGSNSSGTCINWKTWNALCQSKVEGGMGFKSFVHFNQALLAKQAWRIFSDPNSLLCRVLKPRYFKHSHFLDAGSGIYHSLTWRGIVWGKELLINGLRWKVGDGHNINCATDPWIPGVTYFKPLLFKGSDRNMKIISSCIMETMAVILSSPAIKWPYSLKISNQTPAPLLQCHGGNNFGLSRFRLRFVSFFGDQSKTVCRSLISCIQDISVTPTSAHYATVKKRLHCMLSSITMSKHQSPAPPHAAIPSSIVPKWLNPPSGRLKLNTDAGVNKATQITGFGAILRNSSGDCIIAMSRPFPGCFKPEIMEALALLHSLQ</sequence>
<proteinExistence type="predicted"/>
<evidence type="ECO:0000259" key="1">
    <source>
        <dbReference type="Pfam" id="PF13456"/>
    </source>
</evidence>
<name>A0A803Q623_CANSA</name>
<organism evidence="2 3">
    <name type="scientific">Cannabis sativa</name>
    <name type="common">Hemp</name>
    <name type="synonym">Marijuana</name>
    <dbReference type="NCBI Taxonomy" id="3483"/>
    <lineage>
        <taxon>Eukaryota</taxon>
        <taxon>Viridiplantae</taxon>
        <taxon>Streptophyta</taxon>
        <taxon>Embryophyta</taxon>
        <taxon>Tracheophyta</taxon>
        <taxon>Spermatophyta</taxon>
        <taxon>Magnoliopsida</taxon>
        <taxon>eudicotyledons</taxon>
        <taxon>Gunneridae</taxon>
        <taxon>Pentapetalae</taxon>
        <taxon>rosids</taxon>
        <taxon>fabids</taxon>
        <taxon>Rosales</taxon>
        <taxon>Cannabaceae</taxon>
        <taxon>Cannabis</taxon>
    </lineage>
</organism>